<comment type="caution">
    <text evidence="9">The sequence shown here is derived from an EMBL/GenBank/DDBJ whole genome shotgun (WGS) entry which is preliminary data.</text>
</comment>
<organism evidence="9 10">
    <name type="scientific">Rhizocola hellebori</name>
    <dbReference type="NCBI Taxonomy" id="1392758"/>
    <lineage>
        <taxon>Bacteria</taxon>
        <taxon>Bacillati</taxon>
        <taxon>Actinomycetota</taxon>
        <taxon>Actinomycetes</taxon>
        <taxon>Micromonosporales</taxon>
        <taxon>Micromonosporaceae</taxon>
        <taxon>Rhizocola</taxon>
    </lineage>
</organism>
<keyword evidence="10" id="KW-1185">Reference proteome</keyword>
<dbReference type="InterPro" id="IPR050809">
    <property type="entry name" value="UgpAE/MalFG_permease"/>
</dbReference>
<name>A0A8J3QGC9_9ACTN</name>
<proteinExistence type="inferred from homology"/>
<evidence type="ECO:0000256" key="1">
    <source>
        <dbReference type="ARBA" id="ARBA00004651"/>
    </source>
</evidence>
<keyword evidence="2 7" id="KW-0813">Transport</keyword>
<dbReference type="InterPro" id="IPR035906">
    <property type="entry name" value="MetI-like_sf"/>
</dbReference>
<evidence type="ECO:0000259" key="8">
    <source>
        <dbReference type="PROSITE" id="PS50928"/>
    </source>
</evidence>
<dbReference type="RefSeq" id="WP_239124396.1">
    <property type="nucleotide sequence ID" value="NZ_BONY01000092.1"/>
</dbReference>
<keyword evidence="3" id="KW-1003">Cell membrane</keyword>
<dbReference type="InterPro" id="IPR000515">
    <property type="entry name" value="MetI-like"/>
</dbReference>
<dbReference type="AlphaFoldDB" id="A0A8J3QGC9"/>
<evidence type="ECO:0000256" key="6">
    <source>
        <dbReference type="ARBA" id="ARBA00023136"/>
    </source>
</evidence>
<sequence length="296" mass="32398">MPSARRAARRPLGLAAFAWVAIALYLAFLIYPVLQSLLMSFTDRNPLRANSNFVGLENYRELVVDERLRTTLVFTITVVVVVTLVANAFGLGFALLLNRQSLNYRIMRTLVFIPQVLSGVIVAFIWRSILTENGLLNAALQQMGLVTEPITWLGSTQMATISLCAVVSWITIAFATVVYSAALRSVPPSLYEAATVDGAGPLRRFRHVTFPMIAPGTTITVVLCLITTFKLYDVIAVLTGGGPANSTQSTAYYLIQVAFTNNLFGYSSAIAMLLLVLTAGMAYVITHLLRKREGRL</sequence>
<feature type="transmembrane region" description="Helical" evidence="7">
    <location>
        <begin position="109"/>
        <end position="130"/>
    </location>
</feature>
<dbReference type="PANTHER" id="PTHR43227:SF8">
    <property type="entry name" value="DIACETYLCHITOBIOSE UPTAKE SYSTEM PERMEASE PROTEIN DASB"/>
    <property type="match status" value="1"/>
</dbReference>
<evidence type="ECO:0000256" key="3">
    <source>
        <dbReference type="ARBA" id="ARBA00022475"/>
    </source>
</evidence>
<feature type="transmembrane region" description="Helical" evidence="7">
    <location>
        <begin position="12"/>
        <end position="34"/>
    </location>
</feature>
<dbReference type="Pfam" id="PF00528">
    <property type="entry name" value="BPD_transp_1"/>
    <property type="match status" value="1"/>
</dbReference>
<keyword evidence="5 7" id="KW-1133">Transmembrane helix</keyword>
<dbReference type="Gene3D" id="1.10.3720.10">
    <property type="entry name" value="MetI-like"/>
    <property type="match status" value="1"/>
</dbReference>
<feature type="transmembrane region" description="Helical" evidence="7">
    <location>
        <begin position="212"/>
        <end position="232"/>
    </location>
</feature>
<reference evidence="9" key="1">
    <citation type="submission" date="2021-01" db="EMBL/GenBank/DDBJ databases">
        <title>Whole genome shotgun sequence of Rhizocola hellebori NBRC 109834.</title>
        <authorList>
            <person name="Komaki H."/>
            <person name="Tamura T."/>
        </authorList>
    </citation>
    <scope>NUCLEOTIDE SEQUENCE</scope>
    <source>
        <strain evidence="9">NBRC 109834</strain>
    </source>
</reference>
<feature type="transmembrane region" description="Helical" evidence="7">
    <location>
        <begin position="72"/>
        <end position="97"/>
    </location>
</feature>
<evidence type="ECO:0000256" key="7">
    <source>
        <dbReference type="RuleBase" id="RU363032"/>
    </source>
</evidence>
<dbReference type="GO" id="GO:0005886">
    <property type="term" value="C:plasma membrane"/>
    <property type="evidence" value="ECO:0007669"/>
    <property type="project" value="UniProtKB-SubCell"/>
</dbReference>
<feature type="domain" description="ABC transmembrane type-1" evidence="8">
    <location>
        <begin position="72"/>
        <end position="285"/>
    </location>
</feature>
<dbReference type="EMBL" id="BONY01000092">
    <property type="protein sequence ID" value="GIH10365.1"/>
    <property type="molecule type" value="Genomic_DNA"/>
</dbReference>
<dbReference type="PROSITE" id="PS50928">
    <property type="entry name" value="ABC_TM1"/>
    <property type="match status" value="1"/>
</dbReference>
<evidence type="ECO:0000313" key="9">
    <source>
        <dbReference type="EMBL" id="GIH10365.1"/>
    </source>
</evidence>
<evidence type="ECO:0000256" key="5">
    <source>
        <dbReference type="ARBA" id="ARBA00022989"/>
    </source>
</evidence>
<gene>
    <name evidence="9" type="ORF">Rhe02_84320</name>
</gene>
<feature type="transmembrane region" description="Helical" evidence="7">
    <location>
        <begin position="263"/>
        <end position="285"/>
    </location>
</feature>
<dbReference type="SUPFAM" id="SSF161098">
    <property type="entry name" value="MetI-like"/>
    <property type="match status" value="1"/>
</dbReference>
<dbReference type="CDD" id="cd06261">
    <property type="entry name" value="TM_PBP2"/>
    <property type="match status" value="1"/>
</dbReference>
<evidence type="ECO:0000256" key="4">
    <source>
        <dbReference type="ARBA" id="ARBA00022692"/>
    </source>
</evidence>
<protein>
    <submittedName>
        <fullName evidence="9">Sugar ABC transporter permease</fullName>
    </submittedName>
</protein>
<evidence type="ECO:0000313" key="10">
    <source>
        <dbReference type="Proteomes" id="UP000612899"/>
    </source>
</evidence>
<evidence type="ECO:0000256" key="2">
    <source>
        <dbReference type="ARBA" id="ARBA00022448"/>
    </source>
</evidence>
<feature type="transmembrane region" description="Helical" evidence="7">
    <location>
        <begin position="150"/>
        <end position="179"/>
    </location>
</feature>
<comment type="subcellular location">
    <subcellularLocation>
        <location evidence="1 7">Cell membrane</location>
        <topology evidence="1 7">Multi-pass membrane protein</topology>
    </subcellularLocation>
</comment>
<keyword evidence="6 7" id="KW-0472">Membrane</keyword>
<keyword evidence="4 7" id="KW-0812">Transmembrane</keyword>
<accession>A0A8J3QGC9</accession>
<dbReference type="GO" id="GO:0055085">
    <property type="term" value="P:transmembrane transport"/>
    <property type="evidence" value="ECO:0007669"/>
    <property type="project" value="InterPro"/>
</dbReference>
<comment type="similarity">
    <text evidence="7">Belongs to the binding-protein-dependent transport system permease family.</text>
</comment>
<dbReference type="Proteomes" id="UP000612899">
    <property type="component" value="Unassembled WGS sequence"/>
</dbReference>
<dbReference type="PANTHER" id="PTHR43227">
    <property type="entry name" value="BLL4140 PROTEIN"/>
    <property type="match status" value="1"/>
</dbReference>